<dbReference type="InterPro" id="IPR029063">
    <property type="entry name" value="SAM-dependent_MTases_sf"/>
</dbReference>
<dbReference type="AlphaFoldDB" id="A0A4S4MUB5"/>
<proteinExistence type="predicted"/>
<evidence type="ECO:0000313" key="3">
    <source>
        <dbReference type="Proteomes" id="UP000308730"/>
    </source>
</evidence>
<gene>
    <name evidence="2" type="ORF">EUX98_g5285</name>
</gene>
<name>A0A4S4MUB5_9APHY</name>
<dbReference type="Pfam" id="PF13649">
    <property type="entry name" value="Methyltransf_25"/>
    <property type="match status" value="1"/>
</dbReference>
<evidence type="ECO:0000313" key="2">
    <source>
        <dbReference type="EMBL" id="THH28898.1"/>
    </source>
</evidence>
<protein>
    <recommendedName>
        <fullName evidence="1">Methyltransferase domain-containing protein</fullName>
    </recommendedName>
</protein>
<evidence type="ECO:0000259" key="1">
    <source>
        <dbReference type="Pfam" id="PF13649"/>
    </source>
</evidence>
<accession>A0A4S4MUB5</accession>
<dbReference type="CDD" id="cd02440">
    <property type="entry name" value="AdoMet_MTases"/>
    <property type="match status" value="1"/>
</dbReference>
<dbReference type="OrthoDB" id="8300214at2759"/>
<sequence>MTSLTPREIASLYLHRSEGEVDRVLVPQIEHRLFLIDKWQIKPGEKVLEIGCGQGDCTITLAAALGENGHVTAVDPAPLDYGAPYTLGQSQDHLKASTLGSRITFVKADPTEFIRETKEDFTTAVLTHCIWYFASPSVLAEMLQALSTRVQRICIAEYNLTASDPRGVPHLISALTQATIESRDPTSTANIRTVLSPDAINELAIKAGLTLESRLAFTPNEGMLDGGWEVDAALDPGFLGRIHSLLGNDEREKAVAIAMRDSIVISKAALTEKGQKVKTMDVCALAYTTKKQSTPRAISTWVDAELDKELDDDAPFEARFFRSSQALTAGLLVMRQMEDLKQSDAAIEAIQRSTELMDEWATVFRSQFGVEPKARSISAMNPQGTIPKRRNAAKQTPT</sequence>
<dbReference type="EMBL" id="SGPM01000151">
    <property type="protein sequence ID" value="THH28898.1"/>
    <property type="molecule type" value="Genomic_DNA"/>
</dbReference>
<dbReference type="InterPro" id="IPR041698">
    <property type="entry name" value="Methyltransf_25"/>
</dbReference>
<reference evidence="2 3" key="1">
    <citation type="submission" date="2019-02" db="EMBL/GenBank/DDBJ databases">
        <title>Genome sequencing of the rare red list fungi Antrodiella citrinella (Flaviporus citrinellus).</title>
        <authorList>
            <person name="Buettner E."/>
            <person name="Kellner H."/>
        </authorList>
    </citation>
    <scope>NUCLEOTIDE SEQUENCE [LARGE SCALE GENOMIC DNA]</scope>
    <source>
        <strain evidence="2 3">DSM 108506</strain>
    </source>
</reference>
<dbReference type="Proteomes" id="UP000308730">
    <property type="component" value="Unassembled WGS sequence"/>
</dbReference>
<dbReference type="Gene3D" id="3.40.50.150">
    <property type="entry name" value="Vaccinia Virus protein VP39"/>
    <property type="match status" value="1"/>
</dbReference>
<organism evidence="2 3">
    <name type="scientific">Antrodiella citrinella</name>
    <dbReference type="NCBI Taxonomy" id="2447956"/>
    <lineage>
        <taxon>Eukaryota</taxon>
        <taxon>Fungi</taxon>
        <taxon>Dikarya</taxon>
        <taxon>Basidiomycota</taxon>
        <taxon>Agaricomycotina</taxon>
        <taxon>Agaricomycetes</taxon>
        <taxon>Polyporales</taxon>
        <taxon>Steccherinaceae</taxon>
        <taxon>Antrodiella</taxon>
    </lineage>
</organism>
<keyword evidence="3" id="KW-1185">Reference proteome</keyword>
<comment type="caution">
    <text evidence="2">The sequence shown here is derived from an EMBL/GenBank/DDBJ whole genome shotgun (WGS) entry which is preliminary data.</text>
</comment>
<dbReference type="SUPFAM" id="SSF53335">
    <property type="entry name" value="S-adenosyl-L-methionine-dependent methyltransferases"/>
    <property type="match status" value="1"/>
</dbReference>
<feature type="domain" description="Methyltransferase" evidence="1">
    <location>
        <begin position="47"/>
        <end position="146"/>
    </location>
</feature>